<comment type="similarity">
    <text evidence="2">Belongs to the EamA transporter family.</text>
</comment>
<keyword evidence="4 7" id="KW-0812">Transmembrane</keyword>
<evidence type="ECO:0000313" key="9">
    <source>
        <dbReference type="EMBL" id="EHL74546.1"/>
    </source>
</evidence>
<evidence type="ECO:0000256" key="4">
    <source>
        <dbReference type="ARBA" id="ARBA00022692"/>
    </source>
</evidence>
<feature type="transmembrane region" description="Helical" evidence="7">
    <location>
        <begin position="71"/>
        <end position="94"/>
    </location>
</feature>
<evidence type="ECO:0000259" key="8">
    <source>
        <dbReference type="Pfam" id="PF00892"/>
    </source>
</evidence>
<evidence type="ECO:0000256" key="6">
    <source>
        <dbReference type="ARBA" id="ARBA00023136"/>
    </source>
</evidence>
<dbReference type="GO" id="GO:0005886">
    <property type="term" value="C:plasma membrane"/>
    <property type="evidence" value="ECO:0007669"/>
    <property type="project" value="UniProtKB-SubCell"/>
</dbReference>
<feature type="transmembrane region" description="Helical" evidence="7">
    <location>
        <begin position="12"/>
        <end position="33"/>
    </location>
</feature>
<evidence type="ECO:0000256" key="5">
    <source>
        <dbReference type="ARBA" id="ARBA00022989"/>
    </source>
</evidence>
<dbReference type="PANTHER" id="PTHR42920">
    <property type="entry name" value="OS03G0707200 PROTEIN-RELATED"/>
    <property type="match status" value="1"/>
</dbReference>
<keyword evidence="5 7" id="KW-1133">Transmembrane helix</keyword>
<evidence type="ECO:0000256" key="7">
    <source>
        <dbReference type="SAM" id="Phobius"/>
    </source>
</evidence>
<feature type="transmembrane region" description="Helical" evidence="7">
    <location>
        <begin position="179"/>
        <end position="199"/>
    </location>
</feature>
<dbReference type="PATRIC" id="fig|665952.3.peg.2877"/>
<dbReference type="EMBL" id="ACWF01000148">
    <property type="protein sequence ID" value="EHL74546.1"/>
    <property type="molecule type" value="Genomic_DNA"/>
</dbReference>
<accession>G9QP01</accession>
<feature type="transmembrane region" description="Helical" evidence="7">
    <location>
        <begin position="250"/>
        <end position="269"/>
    </location>
</feature>
<comment type="subcellular location">
    <subcellularLocation>
        <location evidence="1">Cell membrane</location>
        <topology evidence="1">Multi-pass membrane protein</topology>
    </subcellularLocation>
</comment>
<dbReference type="Proteomes" id="UP000011747">
    <property type="component" value="Unassembled WGS sequence"/>
</dbReference>
<dbReference type="InterPro" id="IPR037185">
    <property type="entry name" value="EmrE-like"/>
</dbReference>
<feature type="transmembrane region" description="Helical" evidence="7">
    <location>
        <begin position="100"/>
        <end position="118"/>
    </location>
</feature>
<feature type="transmembrane region" description="Helical" evidence="7">
    <location>
        <begin position="275"/>
        <end position="300"/>
    </location>
</feature>
<dbReference type="SUPFAM" id="SSF103481">
    <property type="entry name" value="Multidrug resistance efflux transporter EmrE"/>
    <property type="match status" value="2"/>
</dbReference>
<dbReference type="HOGENOM" id="CLU_033863_21_3_9"/>
<protein>
    <recommendedName>
        <fullName evidence="8">EamA domain-containing protein</fullName>
    </recommendedName>
</protein>
<dbReference type="InterPro" id="IPR000620">
    <property type="entry name" value="EamA_dom"/>
</dbReference>
<keyword evidence="3" id="KW-1003">Cell membrane</keyword>
<feature type="transmembrane region" description="Helical" evidence="7">
    <location>
        <begin position="219"/>
        <end position="238"/>
    </location>
</feature>
<evidence type="ECO:0000313" key="10">
    <source>
        <dbReference type="Proteomes" id="UP000011747"/>
    </source>
</evidence>
<comment type="caution">
    <text evidence="9">The sequence shown here is derived from an EMBL/GenBank/DDBJ whole genome shotgun (WGS) entry which is preliminary data.</text>
</comment>
<gene>
    <name evidence="9" type="ORF">HMPREF1015_00018</name>
</gene>
<name>G9QP01_9BACI</name>
<feature type="domain" description="EamA" evidence="8">
    <location>
        <begin position="11"/>
        <end position="142"/>
    </location>
</feature>
<sequence length="305" mass="33758">MKGDSMMKWLSDISLFIVALVWGSTFVMIQNAIDFLPPLFFNGVRFGLAGLVMFLIVVLRKDQKTFTFHAIGYGSVLGLCLFIGYAFQTVGLLYTTVAKSSFITGLYVVFVQFLAFVLLKIKPSFSAIVGSFTAALGLYLLTSAGDGGSWNKGDVLSLFCAIAFAFHIVLTGKFTHKASVLMLTTVQFFTVSILSFIGSFLLENWQTTFQLSVLIKPSVFYPLLMTSLLATDAAFFIQTYAQKYTSPPKVAFILSMEPVFGVLTAYFWIGERLSWSGVTGSLLIFLSMVISEVPIFQYFFRKKAG</sequence>
<feature type="transmembrane region" description="Helical" evidence="7">
    <location>
        <begin position="155"/>
        <end position="172"/>
    </location>
</feature>
<evidence type="ECO:0000256" key="1">
    <source>
        <dbReference type="ARBA" id="ARBA00004651"/>
    </source>
</evidence>
<dbReference type="AlphaFoldDB" id="G9QP01"/>
<reference evidence="9 10" key="1">
    <citation type="submission" date="2011-09" db="EMBL/GenBank/DDBJ databases">
        <title>The Genome Sequence of Bacillus smithii 7_3_47FAA.</title>
        <authorList>
            <consortium name="The Broad Institute Genome Sequencing Platform"/>
            <person name="Earl A."/>
            <person name="Ward D."/>
            <person name="Feldgarden M."/>
            <person name="Gevers D."/>
            <person name="Daigneault M."/>
            <person name="Strauss J."/>
            <person name="Allen-Vercoe E."/>
            <person name="Young S.K."/>
            <person name="Zeng Q."/>
            <person name="Gargeya S."/>
            <person name="Fitzgerald M."/>
            <person name="Haas B."/>
            <person name="Abouelleil A."/>
            <person name="Alvarado L."/>
            <person name="Arachchi H.M."/>
            <person name="Berlin A."/>
            <person name="Brown A."/>
            <person name="Chapman S.B."/>
            <person name="Chen Z."/>
            <person name="Dunbar C."/>
            <person name="Freedman E."/>
            <person name="Gearin G."/>
            <person name="Goldberg J."/>
            <person name="Griggs A."/>
            <person name="Gujja S."/>
            <person name="Heiman D."/>
            <person name="Howarth C."/>
            <person name="Larson L."/>
            <person name="Lui A."/>
            <person name="MacDonald P.J.P."/>
            <person name="Montmayeur A."/>
            <person name="Murphy C."/>
            <person name="Neiman D."/>
            <person name="Pearson M."/>
            <person name="Priest M."/>
            <person name="Roberts A."/>
            <person name="Saif S."/>
            <person name="Shea T."/>
            <person name="Shenoy N."/>
            <person name="Sisk P."/>
            <person name="Stolte C."/>
            <person name="Sykes S."/>
            <person name="Wortman J."/>
            <person name="Nusbaum C."/>
            <person name="Birren B."/>
        </authorList>
    </citation>
    <scope>NUCLEOTIDE SEQUENCE [LARGE SCALE GENOMIC DNA]</scope>
    <source>
        <strain evidence="9 10">7_3_47FAA</strain>
    </source>
</reference>
<keyword evidence="10" id="KW-1185">Reference proteome</keyword>
<proteinExistence type="inferred from homology"/>
<evidence type="ECO:0000256" key="2">
    <source>
        <dbReference type="ARBA" id="ARBA00007362"/>
    </source>
</evidence>
<feature type="domain" description="EamA" evidence="8">
    <location>
        <begin position="152"/>
        <end position="290"/>
    </location>
</feature>
<dbReference type="RefSeq" id="WP_003355073.1">
    <property type="nucleotide sequence ID" value="NZ_JH414764.1"/>
</dbReference>
<dbReference type="InterPro" id="IPR051258">
    <property type="entry name" value="Diverse_Substrate_Transporter"/>
</dbReference>
<feature type="transmembrane region" description="Helical" evidence="7">
    <location>
        <begin position="39"/>
        <end position="59"/>
    </location>
</feature>
<evidence type="ECO:0000256" key="3">
    <source>
        <dbReference type="ARBA" id="ARBA00022475"/>
    </source>
</evidence>
<organism evidence="9 10">
    <name type="scientific">Bacillus smithii 7_3_47FAA</name>
    <dbReference type="NCBI Taxonomy" id="665952"/>
    <lineage>
        <taxon>Bacteria</taxon>
        <taxon>Bacillati</taxon>
        <taxon>Bacillota</taxon>
        <taxon>Bacilli</taxon>
        <taxon>Bacillales</taxon>
        <taxon>Bacillaceae</taxon>
        <taxon>Bacillus</taxon>
    </lineage>
</organism>
<dbReference type="Pfam" id="PF00892">
    <property type="entry name" value="EamA"/>
    <property type="match status" value="2"/>
</dbReference>
<dbReference type="PANTHER" id="PTHR42920:SF5">
    <property type="entry name" value="EAMA DOMAIN-CONTAINING PROTEIN"/>
    <property type="match status" value="1"/>
</dbReference>
<feature type="transmembrane region" description="Helical" evidence="7">
    <location>
        <begin position="125"/>
        <end position="143"/>
    </location>
</feature>
<keyword evidence="6 7" id="KW-0472">Membrane</keyword>